<name>A0A1G5W666_9BACT</name>
<dbReference type="InterPro" id="IPR041677">
    <property type="entry name" value="DNA2/NAM7_AAA_11"/>
</dbReference>
<reference evidence="4" key="1">
    <citation type="submission" date="2016-10" db="EMBL/GenBank/DDBJ databases">
        <authorList>
            <person name="Varghese N."/>
            <person name="Submissions S."/>
        </authorList>
    </citation>
    <scope>NUCLEOTIDE SEQUENCE [LARGE SCALE GENOMIC DNA]</scope>
    <source>
        <strain evidence="4">DSM 22703</strain>
    </source>
</reference>
<dbReference type="Pfam" id="PF13086">
    <property type="entry name" value="AAA_11"/>
    <property type="match status" value="2"/>
</dbReference>
<keyword evidence="3" id="KW-0067">ATP-binding</keyword>
<evidence type="ECO:0000259" key="2">
    <source>
        <dbReference type="Pfam" id="PF13087"/>
    </source>
</evidence>
<protein>
    <submittedName>
        <fullName evidence="3">Superfamily I DNA and/or RNA helicase</fullName>
    </submittedName>
</protein>
<feature type="domain" description="DNA2/NAM7 helicase helicase" evidence="1">
    <location>
        <begin position="287"/>
        <end position="416"/>
    </location>
</feature>
<dbReference type="InterPro" id="IPR027417">
    <property type="entry name" value="P-loop_NTPase"/>
</dbReference>
<dbReference type="Gene3D" id="3.40.50.300">
    <property type="entry name" value="P-loop containing nucleotide triphosphate hydrolases"/>
    <property type="match status" value="3"/>
</dbReference>
<keyword evidence="3" id="KW-0547">Nucleotide-binding</keyword>
<dbReference type="SUPFAM" id="SSF52540">
    <property type="entry name" value="P-loop containing nucleoside triphosphate hydrolases"/>
    <property type="match status" value="1"/>
</dbReference>
<keyword evidence="4" id="KW-1185">Reference proteome</keyword>
<dbReference type="CDD" id="cd18808">
    <property type="entry name" value="SF1_C_Upf1"/>
    <property type="match status" value="1"/>
</dbReference>
<dbReference type="InterPro" id="IPR041679">
    <property type="entry name" value="DNA2/NAM7-like_C"/>
</dbReference>
<dbReference type="RefSeq" id="WP_092728784.1">
    <property type="nucleotide sequence ID" value="NZ_FMXE01000005.1"/>
</dbReference>
<dbReference type="Pfam" id="PF13087">
    <property type="entry name" value="AAA_12"/>
    <property type="match status" value="1"/>
</dbReference>
<evidence type="ECO:0000259" key="1">
    <source>
        <dbReference type="Pfam" id="PF13086"/>
    </source>
</evidence>
<dbReference type="PANTHER" id="PTHR10887">
    <property type="entry name" value="DNA2/NAM7 HELICASE FAMILY"/>
    <property type="match status" value="1"/>
</dbReference>
<evidence type="ECO:0000313" key="4">
    <source>
        <dbReference type="Proteomes" id="UP000198756"/>
    </source>
</evidence>
<dbReference type="OrthoDB" id="9757917at2"/>
<keyword evidence="3" id="KW-0347">Helicase</keyword>
<evidence type="ECO:0000313" key="3">
    <source>
        <dbReference type="EMBL" id="SDA53472.1"/>
    </source>
</evidence>
<feature type="domain" description="DNA2/NAM7 helicase-like C-terminal" evidence="2">
    <location>
        <begin position="1002"/>
        <end position="1172"/>
    </location>
</feature>
<feature type="domain" description="DNA2/NAM7 helicase helicase" evidence="1">
    <location>
        <begin position="839"/>
        <end position="971"/>
    </location>
</feature>
<dbReference type="InterPro" id="IPR047187">
    <property type="entry name" value="SF1_C_Upf1"/>
</dbReference>
<dbReference type="EMBL" id="FMXE01000005">
    <property type="protein sequence ID" value="SDA53472.1"/>
    <property type="molecule type" value="Genomic_DNA"/>
</dbReference>
<keyword evidence="3" id="KW-0378">Hydrolase</keyword>
<dbReference type="Proteomes" id="UP000198756">
    <property type="component" value="Unassembled WGS sequence"/>
</dbReference>
<gene>
    <name evidence="3" type="ORF">SAMN03080617_00947</name>
</gene>
<organism evidence="3 4">
    <name type="scientific">Algoriphagus alkaliphilus</name>
    <dbReference type="NCBI Taxonomy" id="279824"/>
    <lineage>
        <taxon>Bacteria</taxon>
        <taxon>Pseudomonadati</taxon>
        <taxon>Bacteroidota</taxon>
        <taxon>Cytophagia</taxon>
        <taxon>Cytophagales</taxon>
        <taxon>Cyclobacteriaceae</taxon>
        <taxon>Algoriphagus</taxon>
    </lineage>
</organism>
<dbReference type="InterPro" id="IPR025103">
    <property type="entry name" value="DUF4011"/>
</dbReference>
<proteinExistence type="predicted"/>
<dbReference type="STRING" id="279824.SAMN03080617_00947"/>
<dbReference type="GO" id="GO:0004386">
    <property type="term" value="F:helicase activity"/>
    <property type="evidence" value="ECO:0007669"/>
    <property type="project" value="UniProtKB-KW"/>
</dbReference>
<dbReference type="InterPro" id="IPR045055">
    <property type="entry name" value="DNA2/NAM7-like"/>
</dbReference>
<dbReference type="PANTHER" id="PTHR10887:SF530">
    <property type="entry name" value="SUPERFAMILY I DNA HELICASES"/>
    <property type="match status" value="1"/>
</dbReference>
<sequence>MAESIFQTYLNRLTDLSSKNKSLYMPKIEGSGMIDIRDFDFLNGEPAFGVLQNLIQGKKQIPLIPEIDPRLGDTNQLSKNLSRLAFRDQLLQEETGELSLFTGWPYVEGKLINGQILRAPILLLPVSLKREKGNWYLLSGNTWQWNPAFLLAYRHAIRSEINTESLDEALQGFATDSIEFRTQLSKILSENFALQLSAAIFEDHITPFPNSQISLDQSVFENGKLKLKTYAVLGQFAQKGSFLFREYEELISEQSEISLEGLFQQFFTNDENLPIPGEEQLFPVFPLDASQENVLIKVRQGKSVVVEGPPGTGKSQLIANLVSDYIARGKKVLVVSQKRAALDVVFERMEKAGFGDFLGLVHDFRADHKLLYAKIKKQIDSIESYQELNRGIDSIQLEREISRLSRTISRFSEKFENFRTELFNPQPAGIPVKAMYRNVALDKPALRESGLLLKLDYQQSLDFEKEFKIFHGYSKKFNNTFWENRMSFAAVEPGDFGRIHQSLLDLDRIRKSFPSGFEQRRWIDFLSSIIYSTTASERLFHLQESLNQLPKAKISFSLLFQKVEIKKLNQIQKWISKTQTELSKLSLVNMSELKNLEILNSELEILLPKSKSFFGKIFAGWSKSKFPLSFQLMDVNGLKLNFESLSQIQKEAKTLIRLFNEYSDLPLVQVFPREQFSQEKLDEQLKQINHILNWEKLWNDFPEIQYLTSWAKLEFVSFQSQLSTLADWTREFQKSVQGLRLWLVPSQIMDGLSDNSGQFSFGNELDLNQTFSELVAFDRFLKNWEPEKRQLAGALESQFADQQEGAKVSAFRNGWYLAWIAELERRTPSLAEAGSLKLAQEMDELKTAILEKRKISRHMALLRLREQVSSQLEFNRLGNRLTFRELLHQVSKKRQRWSVRKLVEELGVEVFRILPCWLASPETVSALFPLHQDFDLVIFDEASQCPVERGLPAMLRGKQVVVAGDSKQLRPSDFYQVKWESDGEGMEYEAESLLELAGHFFEKNQLKGHYRSEDPALIHFSNAHFYENQLETLPDYQTVKIGKSPFSWEKTEGIWENQMNKMEADAVVERVKTIRESYPEDSIGIVTGNYFQMELIREKLWKAGIQDGEIKVRNIENVQGDEFDQVILSLGYAPNREGKLITNFGLLGKSGAENRLNVAITRARKMMHVISSIEPEDFRPGQLQNPGLILLREFLGFVKAQSKVRNIPTPDVKTLGYESDWSLKSKLLESDAAFSKEIPSSVMDLLKIDFAGDQTAVLTDDQRFFNSPTAKSALAYHPILLEEKGWMWEWVWSRF</sequence>
<dbReference type="Pfam" id="PF13195">
    <property type="entry name" value="DUF4011"/>
    <property type="match status" value="1"/>
</dbReference>
<accession>A0A1G5W666</accession>